<dbReference type="InterPro" id="IPR033561">
    <property type="entry name" value="FBF1"/>
</dbReference>
<organism evidence="2 3">
    <name type="scientific">Aromia moschata</name>
    <dbReference type="NCBI Taxonomy" id="1265417"/>
    <lineage>
        <taxon>Eukaryota</taxon>
        <taxon>Metazoa</taxon>
        <taxon>Ecdysozoa</taxon>
        <taxon>Arthropoda</taxon>
        <taxon>Hexapoda</taxon>
        <taxon>Insecta</taxon>
        <taxon>Pterygota</taxon>
        <taxon>Neoptera</taxon>
        <taxon>Endopterygota</taxon>
        <taxon>Coleoptera</taxon>
        <taxon>Polyphaga</taxon>
        <taxon>Cucujiformia</taxon>
        <taxon>Chrysomeloidea</taxon>
        <taxon>Cerambycidae</taxon>
        <taxon>Cerambycinae</taxon>
        <taxon>Callichromatini</taxon>
        <taxon>Aromia</taxon>
    </lineage>
</organism>
<protein>
    <submittedName>
        <fullName evidence="2">Uncharacterized protein</fullName>
    </submittedName>
</protein>
<dbReference type="GO" id="GO:0036064">
    <property type="term" value="C:ciliary basal body"/>
    <property type="evidence" value="ECO:0007669"/>
    <property type="project" value="TreeGrafter"/>
</dbReference>
<dbReference type="PANTHER" id="PTHR33689">
    <property type="entry name" value="FAS-BINDING FACTOR 1"/>
    <property type="match status" value="1"/>
</dbReference>
<evidence type="ECO:0000313" key="3">
    <source>
        <dbReference type="Proteomes" id="UP001162162"/>
    </source>
</evidence>
<dbReference type="EMBL" id="JAPWTK010000381">
    <property type="protein sequence ID" value="KAJ8941282.1"/>
    <property type="molecule type" value="Genomic_DNA"/>
</dbReference>
<dbReference type="GO" id="GO:0090162">
    <property type="term" value="P:establishment of epithelial cell polarity"/>
    <property type="evidence" value="ECO:0007669"/>
    <property type="project" value="InterPro"/>
</dbReference>
<dbReference type="Proteomes" id="UP001162162">
    <property type="component" value="Unassembled WGS sequence"/>
</dbReference>
<evidence type="ECO:0000313" key="2">
    <source>
        <dbReference type="EMBL" id="KAJ8941282.1"/>
    </source>
</evidence>
<feature type="coiled-coil region" evidence="1">
    <location>
        <begin position="77"/>
        <end position="115"/>
    </location>
</feature>
<keyword evidence="3" id="KW-1185">Reference proteome</keyword>
<dbReference type="PANTHER" id="PTHR33689:SF1">
    <property type="entry name" value="FAS-BINDING FACTOR 1"/>
    <property type="match status" value="1"/>
</dbReference>
<reference evidence="2" key="1">
    <citation type="journal article" date="2023" name="Insect Mol. Biol.">
        <title>Genome sequencing provides insights into the evolution of gene families encoding plant cell wall-degrading enzymes in longhorned beetles.</title>
        <authorList>
            <person name="Shin N.R."/>
            <person name="Okamura Y."/>
            <person name="Kirsch R."/>
            <person name="Pauchet Y."/>
        </authorList>
    </citation>
    <scope>NUCLEOTIDE SEQUENCE</scope>
    <source>
        <strain evidence="2">AMC_N1</strain>
    </source>
</reference>
<sequence length="164" mass="19089">MPKVPVPIPVVMRNALEKCREAAENERSQLFTLIRSLEVKIAEQNNNAREERWALQQASATLVARSAALDRESEYNRTTIEREREQLKTLKESLLAEQEKMILQLTEEKLQLSAEKARIETSKQLTNNYESERIKTEAETAIQVTKELTLKLNQERNQLIRQKK</sequence>
<accession>A0AAV8XSR2</accession>
<dbReference type="GO" id="GO:0060271">
    <property type="term" value="P:cilium assembly"/>
    <property type="evidence" value="ECO:0007669"/>
    <property type="project" value="InterPro"/>
</dbReference>
<proteinExistence type="predicted"/>
<evidence type="ECO:0000256" key="1">
    <source>
        <dbReference type="SAM" id="Coils"/>
    </source>
</evidence>
<name>A0AAV8XSR2_9CUCU</name>
<comment type="caution">
    <text evidence="2">The sequence shown here is derived from an EMBL/GenBank/DDBJ whole genome shotgun (WGS) entry which is preliminary data.</text>
</comment>
<dbReference type="GO" id="GO:0097539">
    <property type="term" value="C:ciliary transition fiber"/>
    <property type="evidence" value="ECO:0007669"/>
    <property type="project" value="InterPro"/>
</dbReference>
<gene>
    <name evidence="2" type="ORF">NQ318_016947</name>
</gene>
<dbReference type="AlphaFoldDB" id="A0AAV8XSR2"/>
<dbReference type="GO" id="GO:0005814">
    <property type="term" value="C:centriole"/>
    <property type="evidence" value="ECO:0007669"/>
    <property type="project" value="TreeGrafter"/>
</dbReference>
<keyword evidence="1" id="KW-0175">Coiled coil</keyword>